<dbReference type="eggNOG" id="KOG1399">
    <property type="taxonomic scope" value="Eukaryota"/>
</dbReference>
<dbReference type="PANTHER" id="PTHR31623:SF110">
    <property type="entry name" value="VINORINE SYNTHASE-LIKE"/>
    <property type="match status" value="1"/>
</dbReference>
<dbReference type="Proteomes" id="UP000026915">
    <property type="component" value="Chromosome 8"/>
</dbReference>
<comment type="similarity">
    <text evidence="1">Belongs to the plant acyltransferase family.</text>
</comment>
<reference evidence="4 5" key="1">
    <citation type="journal article" date="2013" name="Genome Biol.">
        <title>The genome sequence of the most widely cultivated cacao type and its use to identify candidate genes regulating pod color.</title>
        <authorList>
            <person name="Motamayor J.C."/>
            <person name="Mockaitis K."/>
            <person name="Schmutz J."/>
            <person name="Haiminen N."/>
            <person name="Iii D.L."/>
            <person name="Cornejo O."/>
            <person name="Findley S.D."/>
            <person name="Zheng P."/>
            <person name="Utro F."/>
            <person name="Royaert S."/>
            <person name="Saski C."/>
            <person name="Jenkins J."/>
            <person name="Podicheti R."/>
            <person name="Zhao M."/>
            <person name="Scheffler B.E."/>
            <person name="Stack J.C."/>
            <person name="Feltus F.A."/>
            <person name="Mustiga G.M."/>
            <person name="Amores F."/>
            <person name="Phillips W."/>
            <person name="Marelli J.P."/>
            <person name="May G.D."/>
            <person name="Shapiro H."/>
            <person name="Ma J."/>
            <person name="Bustamante C.D."/>
            <person name="Schnell R.J."/>
            <person name="Main D."/>
            <person name="Gilbert D."/>
            <person name="Parida L."/>
            <person name="Kuhn D.N."/>
        </authorList>
    </citation>
    <scope>NUCLEOTIDE SEQUENCE [LARGE SCALE GENOMIC DNA]</scope>
    <source>
        <strain evidence="5">cv. Matina 1-6</strain>
    </source>
</reference>
<dbReference type="InterPro" id="IPR023213">
    <property type="entry name" value="CAT-like_dom_sf"/>
</dbReference>
<dbReference type="HOGENOM" id="CLU_014546_0_0_1"/>
<dbReference type="AlphaFoldDB" id="A0A061FL86"/>
<dbReference type="EMBL" id="CM001886">
    <property type="protein sequence ID" value="EOY15239.1"/>
    <property type="molecule type" value="Genomic_DNA"/>
</dbReference>
<protein>
    <submittedName>
        <fullName evidence="4">HXXXD-type acyl-transferase family protein, putative</fullName>
    </submittedName>
</protein>
<dbReference type="Pfam" id="PF02458">
    <property type="entry name" value="Transferase"/>
    <property type="match status" value="1"/>
</dbReference>
<dbReference type="STRING" id="3641.A0A061FL86"/>
<evidence type="ECO:0000313" key="5">
    <source>
        <dbReference type="Proteomes" id="UP000026915"/>
    </source>
</evidence>
<proteinExistence type="inferred from homology"/>
<dbReference type="PANTHER" id="PTHR31623">
    <property type="entry name" value="F21J9.9"/>
    <property type="match status" value="1"/>
</dbReference>
<keyword evidence="3" id="KW-0012">Acyltransferase</keyword>
<evidence type="ECO:0000256" key="2">
    <source>
        <dbReference type="ARBA" id="ARBA00022679"/>
    </source>
</evidence>
<sequence>MDYVAMDNDVAAELIKEKRVTVVVFQKSAVDIAAEVASKNGASHPCTLLFKTVHWTVPEHLLSLAFRGLNRFTELMVHKQGEGFFLWLLALLLSPLSQDGSLFLKKSQSFSFCENGLMVEGEFRRPLLSDIVIFATGYKVDEKLKSIFKSTFYQKCIARSSAPFYGLPRISKMEEEVMEWEKCKRSDAKEIYRRSCVKYCEMEVEIISTQHIKPSSLTPQHLKIFKLSLLDQFIPSPYAPIILFYPTDESTSHLEIPRRLELLKKSLSNTLTSFYPLAGKIRNDLSIECSDQGAYYVEAGVNCRLNEFLNQPDLLFLPRFLPREFILDEPTAGTYVTNIQVNMFECGGIAIGICISHKILDGAALSTFLKAWTATARGCKEAIYPNFIATSLFPTDDLWLRDSSLVMWGSLFRKGKSITRRMIFGTSSIAALKAQATIPGRQCPTRVEAVSAFLWKCTMDASKGKNGFQRPSLLTHLVNLRRRMVQPTENSTGNLLWIASAKSKVENKSDLPDLVGRVREAISRVDGDFLKKLGDDKGKSLMCETLREIGDLVSKEGLDHFGFSSWCKFGFYEADFGWGKPAWVSSFGMENSVYMNLIILVDTRFGDGIEAWVTLDEQDMAILERDEELLRLAMFDPSPLMISKSALN</sequence>
<dbReference type="OMA" id="CKEAIYP"/>
<keyword evidence="2" id="KW-0808">Transferase</keyword>
<dbReference type="InParanoid" id="A0A061FL86"/>
<dbReference type="Gene3D" id="3.30.559.10">
    <property type="entry name" value="Chloramphenicol acetyltransferase-like domain"/>
    <property type="match status" value="2"/>
</dbReference>
<organism evidence="4 5">
    <name type="scientific">Theobroma cacao</name>
    <name type="common">Cacao</name>
    <name type="synonym">Cocoa</name>
    <dbReference type="NCBI Taxonomy" id="3641"/>
    <lineage>
        <taxon>Eukaryota</taxon>
        <taxon>Viridiplantae</taxon>
        <taxon>Streptophyta</taxon>
        <taxon>Embryophyta</taxon>
        <taxon>Tracheophyta</taxon>
        <taxon>Spermatophyta</taxon>
        <taxon>Magnoliopsida</taxon>
        <taxon>eudicotyledons</taxon>
        <taxon>Gunneridae</taxon>
        <taxon>Pentapetalae</taxon>
        <taxon>rosids</taxon>
        <taxon>malvids</taxon>
        <taxon>Malvales</taxon>
        <taxon>Malvaceae</taxon>
        <taxon>Byttnerioideae</taxon>
        <taxon>Theobroma</taxon>
    </lineage>
</organism>
<evidence type="ECO:0000256" key="3">
    <source>
        <dbReference type="ARBA" id="ARBA00023315"/>
    </source>
</evidence>
<accession>A0A061FL86</accession>
<keyword evidence="5" id="KW-1185">Reference proteome</keyword>
<dbReference type="GO" id="GO:0016746">
    <property type="term" value="F:acyltransferase activity"/>
    <property type="evidence" value="ECO:0007669"/>
    <property type="project" value="UniProtKB-KW"/>
</dbReference>
<dbReference type="Gramene" id="EOY15239">
    <property type="protein sequence ID" value="EOY15239"/>
    <property type="gene ID" value="TCM_034377"/>
</dbReference>
<evidence type="ECO:0000256" key="1">
    <source>
        <dbReference type="ARBA" id="ARBA00009861"/>
    </source>
</evidence>
<evidence type="ECO:0000313" key="4">
    <source>
        <dbReference type="EMBL" id="EOY15239.1"/>
    </source>
</evidence>
<gene>
    <name evidence="4" type="ORF">TCM_034377</name>
</gene>
<name>A0A061FL86_THECC</name>